<organism evidence="1 2">
    <name type="scientific">Bradyrhizobium uaiense</name>
    <dbReference type="NCBI Taxonomy" id="2594946"/>
    <lineage>
        <taxon>Bacteria</taxon>
        <taxon>Pseudomonadati</taxon>
        <taxon>Pseudomonadota</taxon>
        <taxon>Alphaproteobacteria</taxon>
        <taxon>Hyphomicrobiales</taxon>
        <taxon>Nitrobacteraceae</taxon>
        <taxon>Bradyrhizobium</taxon>
    </lineage>
</organism>
<reference evidence="1 2" key="1">
    <citation type="journal article" date="2020" name="Arch. Microbiol.">
        <title>Bradyrhizobium uaiense sp. nov., a new highly efficient cowpea symbiont.</title>
        <authorList>
            <person name="Cabral Michel D."/>
            <person name="Azarias Guimaraes A."/>
            <person name="Martins da Costa E."/>
            <person name="Soares de Carvalho T."/>
            <person name="Balsanelli E."/>
            <person name="Willems A."/>
            <person name="Maltempi de Souza E."/>
            <person name="de Souza Moreira F.M."/>
        </authorList>
    </citation>
    <scope>NUCLEOTIDE SEQUENCE [LARGE SCALE GENOMIC DNA]</scope>
    <source>
        <strain evidence="1 2">UFLA 03-164</strain>
    </source>
</reference>
<sequence>MFFRDFIRPFFDARALKRYPVEDLRSGRRAIDFDEFERRRAADKRIPADVCELKRDDEPTPCWWPYCNCGER</sequence>
<name>A0A6P1B937_9BRAD</name>
<dbReference type="AlphaFoldDB" id="A0A6P1B937"/>
<accession>A0A6P1B937</accession>
<proteinExistence type="predicted"/>
<protein>
    <submittedName>
        <fullName evidence="1">Uncharacterized protein</fullName>
    </submittedName>
</protein>
<comment type="caution">
    <text evidence="1">The sequence shown here is derived from an EMBL/GenBank/DDBJ whole genome shotgun (WGS) entry which is preliminary data.</text>
</comment>
<evidence type="ECO:0000313" key="1">
    <source>
        <dbReference type="EMBL" id="NEU94794.1"/>
    </source>
</evidence>
<evidence type="ECO:0000313" key="2">
    <source>
        <dbReference type="Proteomes" id="UP000468531"/>
    </source>
</evidence>
<gene>
    <name evidence="1" type="ORF">FNJ47_02870</name>
</gene>
<dbReference type="EMBL" id="VKHP01000006">
    <property type="protein sequence ID" value="NEU94794.1"/>
    <property type="molecule type" value="Genomic_DNA"/>
</dbReference>
<dbReference type="Proteomes" id="UP000468531">
    <property type="component" value="Unassembled WGS sequence"/>
</dbReference>
<dbReference type="RefSeq" id="WP_163150445.1">
    <property type="nucleotide sequence ID" value="NZ_VKHP01000006.1"/>
</dbReference>
<keyword evidence="2" id="KW-1185">Reference proteome</keyword>